<dbReference type="Pfam" id="PF03884">
    <property type="entry name" value="YacG"/>
    <property type="match status" value="1"/>
</dbReference>
<dbReference type="PANTHER" id="PTHR36150">
    <property type="entry name" value="DNA GYRASE INHIBITOR YACG"/>
    <property type="match status" value="1"/>
</dbReference>
<feature type="binding site" evidence="3">
    <location>
        <position position="19"/>
    </location>
    <ligand>
        <name>Zn(2+)</name>
        <dbReference type="ChEBI" id="CHEBI:29105"/>
    </ligand>
</feature>
<dbReference type="GO" id="GO:0008657">
    <property type="term" value="F:DNA topoisomerase type II (double strand cut, ATP-hydrolyzing) inhibitor activity"/>
    <property type="evidence" value="ECO:0007669"/>
    <property type="project" value="UniProtKB-UniRule"/>
</dbReference>
<comment type="function">
    <text evidence="3">Inhibits all the catalytic activities of DNA gyrase by preventing its interaction with DNA. Acts by binding directly to the C-terminal domain of GyrB, which probably disrupts DNA binding by the gyrase.</text>
</comment>
<comment type="subunit">
    <text evidence="3">Interacts with GyrB.</text>
</comment>
<keyword evidence="1 3" id="KW-0479">Metal-binding</keyword>
<dbReference type="InterPro" id="IPR013088">
    <property type="entry name" value="Znf_NHR/GATA"/>
</dbReference>
<comment type="similarity">
    <text evidence="3">Belongs to the DNA gyrase inhibitor YacG family.</text>
</comment>
<evidence type="ECO:0000256" key="2">
    <source>
        <dbReference type="ARBA" id="ARBA00022833"/>
    </source>
</evidence>
<dbReference type="Gene3D" id="3.30.50.10">
    <property type="entry name" value="Erythroid Transcription Factor GATA-1, subunit A"/>
    <property type="match status" value="1"/>
</dbReference>
<dbReference type="GO" id="GO:0008270">
    <property type="term" value="F:zinc ion binding"/>
    <property type="evidence" value="ECO:0007669"/>
    <property type="project" value="UniProtKB-UniRule"/>
</dbReference>
<accession>A0A7C2PFW4</accession>
<evidence type="ECO:0000313" key="4">
    <source>
        <dbReference type="EMBL" id="HEN14537.1"/>
    </source>
</evidence>
<feature type="binding site" evidence="3">
    <location>
        <position position="16"/>
    </location>
    <ligand>
        <name>Zn(2+)</name>
        <dbReference type="ChEBI" id="CHEBI:29105"/>
    </ligand>
</feature>
<feature type="binding site" evidence="3">
    <location>
        <position position="37"/>
    </location>
    <ligand>
        <name>Zn(2+)</name>
        <dbReference type="ChEBI" id="CHEBI:29105"/>
    </ligand>
</feature>
<dbReference type="SUPFAM" id="SSF57716">
    <property type="entry name" value="Glucocorticoid receptor-like (DNA-binding domain)"/>
    <property type="match status" value="1"/>
</dbReference>
<dbReference type="InterPro" id="IPR005584">
    <property type="entry name" value="DNA_gyrase_inhibitor_YacG"/>
</dbReference>
<keyword evidence="2 3" id="KW-0862">Zinc</keyword>
<proteinExistence type="inferred from homology"/>
<evidence type="ECO:0000256" key="1">
    <source>
        <dbReference type="ARBA" id="ARBA00022723"/>
    </source>
</evidence>
<evidence type="ECO:0000256" key="3">
    <source>
        <dbReference type="HAMAP-Rule" id="MF_00649"/>
    </source>
</evidence>
<gene>
    <name evidence="3 4" type="primary">yacG</name>
    <name evidence="4" type="ORF">ENQ76_03595</name>
</gene>
<dbReference type="EMBL" id="DSOK01000114">
    <property type="protein sequence ID" value="HEN14537.1"/>
    <property type="molecule type" value="Genomic_DNA"/>
</dbReference>
<reference evidence="4" key="1">
    <citation type="journal article" date="2020" name="mSystems">
        <title>Genome- and Community-Level Interaction Insights into Carbon Utilization and Element Cycling Functions of Hydrothermarchaeota in Hydrothermal Sediment.</title>
        <authorList>
            <person name="Zhou Z."/>
            <person name="Liu Y."/>
            <person name="Xu W."/>
            <person name="Pan J."/>
            <person name="Luo Z.H."/>
            <person name="Li M."/>
        </authorList>
    </citation>
    <scope>NUCLEOTIDE SEQUENCE [LARGE SCALE GENOMIC DNA]</scope>
    <source>
        <strain evidence="4">SpSt-339</strain>
    </source>
</reference>
<dbReference type="HAMAP" id="MF_00649">
    <property type="entry name" value="DNA_gyrase_inhibitor_YacG"/>
    <property type="match status" value="1"/>
</dbReference>
<dbReference type="PANTHER" id="PTHR36150:SF1">
    <property type="entry name" value="DNA GYRASE INHIBITOR YACG"/>
    <property type="match status" value="1"/>
</dbReference>
<feature type="binding site" evidence="3">
    <location>
        <position position="33"/>
    </location>
    <ligand>
        <name>Zn(2+)</name>
        <dbReference type="ChEBI" id="CHEBI:29105"/>
    </ligand>
</feature>
<comment type="caution">
    <text evidence="4">The sequence shown here is derived from an EMBL/GenBank/DDBJ whole genome shotgun (WGS) entry which is preliminary data.</text>
</comment>
<name>A0A7C2PFW4_9PLAN</name>
<comment type="cofactor">
    <cofactor evidence="3">
        <name>Zn(2+)</name>
        <dbReference type="ChEBI" id="CHEBI:29105"/>
    </cofactor>
    <text evidence="3">Binds 1 zinc ion.</text>
</comment>
<sequence length="80" mass="8672">MGKTSPVETRPAESPCPICHRPVAAGDPQSPFCSPRCRQVDLIRWADGKYVIARPLTGDDLDELAADDLASGEADYQDEV</sequence>
<dbReference type="GO" id="GO:0006355">
    <property type="term" value="P:regulation of DNA-templated transcription"/>
    <property type="evidence" value="ECO:0007669"/>
    <property type="project" value="InterPro"/>
</dbReference>
<organism evidence="4">
    <name type="scientific">Schlesneria paludicola</name>
    <dbReference type="NCBI Taxonomy" id="360056"/>
    <lineage>
        <taxon>Bacteria</taxon>
        <taxon>Pseudomonadati</taxon>
        <taxon>Planctomycetota</taxon>
        <taxon>Planctomycetia</taxon>
        <taxon>Planctomycetales</taxon>
        <taxon>Planctomycetaceae</taxon>
        <taxon>Schlesneria</taxon>
    </lineage>
</organism>
<dbReference type="AlphaFoldDB" id="A0A7C2PFW4"/>
<protein>
    <recommendedName>
        <fullName evidence="3">DNA gyrase inhibitor YacG</fullName>
    </recommendedName>
</protein>